<evidence type="ECO:0000313" key="3">
    <source>
        <dbReference type="EMBL" id="VEG27720.1"/>
    </source>
</evidence>
<evidence type="ECO:0000313" key="4">
    <source>
        <dbReference type="Proteomes" id="UP000266895"/>
    </source>
</evidence>
<reference evidence="3 4" key="1">
    <citation type="submission" date="2018-12" db="EMBL/GenBank/DDBJ databases">
        <authorList>
            <consortium name="Pathogen Informatics"/>
        </authorList>
    </citation>
    <scope>NUCLEOTIDE SEQUENCE [LARGE SCALE GENOMIC DNA]</scope>
    <source>
        <strain evidence="3 4">NCTC11636</strain>
    </source>
</reference>
<dbReference type="KEGG" id="ahw:NCTC11636_01134"/>
<dbReference type="InterPro" id="IPR001584">
    <property type="entry name" value="Integrase_cat-core"/>
</dbReference>
<proteinExistence type="predicted"/>
<keyword evidence="4" id="KW-1185">Reference proteome</keyword>
<feature type="domain" description="Integrase catalytic" evidence="2">
    <location>
        <begin position="115"/>
        <end position="284"/>
    </location>
</feature>
<feature type="region of interest" description="Disordered" evidence="1">
    <location>
        <begin position="324"/>
        <end position="344"/>
    </location>
</feature>
<dbReference type="InterPro" id="IPR012337">
    <property type="entry name" value="RNaseH-like_sf"/>
</dbReference>
<evidence type="ECO:0000256" key="1">
    <source>
        <dbReference type="SAM" id="MobiDB-lite"/>
    </source>
</evidence>
<dbReference type="InterPro" id="IPR036397">
    <property type="entry name" value="RNaseH_sf"/>
</dbReference>
<feature type="compositionally biased region" description="Pro residues" evidence="1">
    <location>
        <begin position="331"/>
        <end position="343"/>
    </location>
</feature>
<evidence type="ECO:0000259" key="2">
    <source>
        <dbReference type="PROSITE" id="PS50994"/>
    </source>
</evidence>
<dbReference type="SUPFAM" id="SSF53098">
    <property type="entry name" value="Ribonuclease H-like"/>
    <property type="match status" value="1"/>
</dbReference>
<accession>A0A3S4T9J3</accession>
<dbReference type="AlphaFoldDB" id="A0A3S4T9J3"/>
<dbReference type="Gene3D" id="3.30.420.10">
    <property type="entry name" value="Ribonuclease H-like superfamily/Ribonuclease H"/>
    <property type="match status" value="1"/>
</dbReference>
<name>A0A3S4T9J3_9ACTO</name>
<feature type="region of interest" description="Disordered" evidence="1">
    <location>
        <begin position="212"/>
        <end position="233"/>
    </location>
</feature>
<sequence>MTSFCRQEGINRKTFYAIRARARSQGQAAALEPGSTRPASSPPRISDQVGRQALEVRASLEASGLDHGPVSVHGKMTGMDLQAPSPASLARVFRREDVSRPEPRKRPRAAWRRFVYPAPNACWQMDATEYVLAGGRKAVIFQLIDDHSRLAVASLAADAETSQAAIEVFDKGVAAHGVPQRLLTDNGAALNPTRRGQHGRPAEHVGALGVEPITSKPYHPTTQGKNERPHQALPGRITPQQAWDTTPAAEPPRPPADRADEPVAVGGLVAPALLTPGQAERTIAPNGLVHLKGIRFLVSHHHSHQRVAVTWDTQRIIFATAGGRSWLSTPSPSPAPPTPPTPPTVTQVLRLRTLNGFGHKQIATKQTAKALVRYISQSSSVASL</sequence>
<organism evidence="3 4">
    <name type="scientific">Actinomyces howellii</name>
    <dbReference type="NCBI Taxonomy" id="52771"/>
    <lineage>
        <taxon>Bacteria</taxon>
        <taxon>Bacillati</taxon>
        <taxon>Actinomycetota</taxon>
        <taxon>Actinomycetes</taxon>
        <taxon>Actinomycetales</taxon>
        <taxon>Actinomycetaceae</taxon>
        <taxon>Actinomyces</taxon>
    </lineage>
</organism>
<feature type="region of interest" description="Disordered" evidence="1">
    <location>
        <begin position="26"/>
        <end position="48"/>
    </location>
</feature>
<dbReference type="EMBL" id="LR134350">
    <property type="protein sequence ID" value="VEG27720.1"/>
    <property type="molecule type" value="Genomic_DNA"/>
</dbReference>
<dbReference type="GO" id="GO:0015074">
    <property type="term" value="P:DNA integration"/>
    <property type="evidence" value="ECO:0007669"/>
    <property type="project" value="InterPro"/>
</dbReference>
<gene>
    <name evidence="3" type="ORF">NCTC11636_01134</name>
</gene>
<dbReference type="PANTHER" id="PTHR35004">
    <property type="entry name" value="TRANSPOSASE RV3428C-RELATED"/>
    <property type="match status" value="1"/>
</dbReference>
<dbReference type="GO" id="GO:0003676">
    <property type="term" value="F:nucleic acid binding"/>
    <property type="evidence" value="ECO:0007669"/>
    <property type="project" value="InterPro"/>
</dbReference>
<dbReference type="PROSITE" id="PS50994">
    <property type="entry name" value="INTEGRASE"/>
    <property type="match status" value="1"/>
</dbReference>
<protein>
    <submittedName>
        <fullName evidence="3">Integrase core domain</fullName>
    </submittedName>
</protein>
<dbReference type="RefSeq" id="WP_161512819.1">
    <property type="nucleotide sequence ID" value="NZ_LR134350.1"/>
</dbReference>
<dbReference type="PANTHER" id="PTHR35004:SF7">
    <property type="entry name" value="INTEGRASE PROTEIN"/>
    <property type="match status" value="1"/>
</dbReference>
<dbReference type="Pfam" id="PF00665">
    <property type="entry name" value="rve"/>
    <property type="match status" value="1"/>
</dbReference>
<dbReference type="Proteomes" id="UP000266895">
    <property type="component" value="Chromosome"/>
</dbReference>